<dbReference type="InterPro" id="IPR042097">
    <property type="entry name" value="Aminopeptidase_N-like_N_sf"/>
</dbReference>
<evidence type="ECO:0000256" key="1">
    <source>
        <dbReference type="ARBA" id="ARBA00004123"/>
    </source>
</evidence>
<dbReference type="PANTHER" id="PTHR15137:SF9">
    <property type="entry name" value="TRANSCRIPTION INITIATION FACTOR TFIID SUBUNIT 2"/>
    <property type="match status" value="1"/>
</dbReference>
<dbReference type="Proteomes" id="UP001418222">
    <property type="component" value="Unassembled WGS sequence"/>
</dbReference>
<feature type="domain" description="Transcription initiation factor TFIID subunit 2 Ig-like" evidence="9">
    <location>
        <begin position="527"/>
        <end position="671"/>
    </location>
</feature>
<sequence length="1399" mass="157397">MAKPKKSKNEEQKPELSGGLVLHQKLCISVDMENKRLYGHTEMKVVVPESGNIALHADNMIISNVTVDGLHAEFEWFPHYQFVDIESSLSSVTCSKSAADVACSTYILSLNKETSPNLIITCCKKSKELQNNLEENVTENIIQHSCGEQVVNGSNGDPEDKVVCFLALQDVKMICIDYWLEQTETGIHFGEHILHTDNQIRRAHCWFPCMYTYSQHCLFDLEFTVNSNFVAVSTGELLCQVLSNDDPPRKTFIYRLNVPVSAAWISLAVAPFEVLPDKHIAIVSHMCLSSDLQKLQNTVSFFHSAFSHYEEYLATSFPFGSYKQVFIPPGLSTSTVNLGASICLFSSQLLFDEKVIDQTIETRIKLAYALSRQWFGVYIIAEDPNDEWLLEGLAGFLTDTFIKRFLGNNEAKYRRYKANCAVCKVDTCGATSLCCDSASSNLYGTQSIGLYGSIRSWKSVAVLQMLEKQMGPDSFRKILQIIVYRAPDANRSTRILSTKEFRHLANKIGNLERPFLKDFFPRWIESCGCPLLRMGFSYNKRRNIIELAVLRGCTVKAGSACGCRSCTENQDSDVGWPGMMSIRVHELDGMYDHPVLPMSGEACQLLEIQCHSKLVTKKIQKPKKGLKADGSDDNADTAPGQDLQISMDSPLLWIRVDPEMEYLAEDHFHQPIQMWINQLEKDKDVIAQAQAIEALKNLPQISFSVVNALNNFLSDSKAFWRVRIEAAYALAQMMLLSLIVKSMETTDPIRLLLLLTLYVQYYYDPLITMSKPLNFYIFMEIYTFEVACDTSFIVSAILDIRLTIKGTKRESPKVILKNFKYIKNGGDGASPLEWLPLEVSSGEEMAEQHQGKLCFTDLILRLCFLIMSDSVSPRVGGIFTGSFSKTSAQHAQKEAIFVILPNICLLASDFLIIGCQEYHGRVSYLKAKLELHHYINYSSCRQTPITKYSKGRYSLTVWTLKICVLAISSFYSKNDMSTDIAPFRSLPAPSSFVSIKRTYNLRCGLAIDCGRAFFLHQVATTLTCSIVNTMSMWISCGLCDMRSSSIPSSIPPTFFDYLPSEAVLSDLQLPRSPCKVVITHPNMPEFLAKFHPVDKIKVPPSRVPSLEFGGNFLFCYQAKSPSFWTAGRNTTRNAKDMMEIFVDMAQSNMTNQTASMRNLEQGKCLSEPVGGCESDMTEGVSGVTLHIDDGCENLELSIVISGVVLSDVDCKSAVLDPVEIVVQENVKEEAVKLEQCHQNFTHADSKATKIDSETVICDRWCSPTVEKLKQEKLLRASRFSALRHEEEVSGRGPKHPLRSKAFVSHPSRVAGENHHKSPFFRELRRERLHSIFHPTNRRSGKLRAGDGADSERTEGTTEGIRSSSSRLSSLSWRQDDIIQNNTDTILRKLRPRLRRYLKA</sequence>
<accession>A0AAP0BTF8</accession>
<name>A0AAP0BTF8_9ASPA</name>
<dbReference type="GO" id="GO:0003682">
    <property type="term" value="F:chromatin binding"/>
    <property type="evidence" value="ECO:0007669"/>
    <property type="project" value="TreeGrafter"/>
</dbReference>
<dbReference type="SUPFAM" id="SSF63737">
    <property type="entry name" value="Leukotriene A4 hydrolase N-terminal domain"/>
    <property type="match status" value="1"/>
</dbReference>
<dbReference type="PANTHER" id="PTHR15137">
    <property type="entry name" value="TRANSCRIPTION INITIATION FACTOR TFIID"/>
    <property type="match status" value="1"/>
</dbReference>
<evidence type="ECO:0000256" key="5">
    <source>
        <dbReference type="ARBA" id="ARBA00023163"/>
    </source>
</evidence>
<dbReference type="GO" id="GO:0008270">
    <property type="term" value="F:zinc ion binding"/>
    <property type="evidence" value="ECO:0007669"/>
    <property type="project" value="InterPro"/>
</dbReference>
<dbReference type="GO" id="GO:0016251">
    <property type="term" value="F:RNA polymerase II general transcription initiation factor activity"/>
    <property type="evidence" value="ECO:0007669"/>
    <property type="project" value="TreeGrafter"/>
</dbReference>
<keyword evidence="4" id="KW-0805">Transcription regulation</keyword>
<feature type="region of interest" description="Disordered" evidence="7">
    <location>
        <begin position="622"/>
        <end position="643"/>
    </location>
</feature>
<feature type="domain" description="Transcription initiation factor TFIID subunit 2 TPR repeats" evidence="10">
    <location>
        <begin position="674"/>
        <end position="733"/>
    </location>
</feature>
<dbReference type="Pfam" id="PF01433">
    <property type="entry name" value="Peptidase_M1"/>
    <property type="match status" value="1"/>
</dbReference>
<dbReference type="EMBL" id="JBBWWQ010000004">
    <property type="protein sequence ID" value="KAK8949694.1"/>
    <property type="molecule type" value="Genomic_DNA"/>
</dbReference>
<dbReference type="InterPro" id="IPR057991">
    <property type="entry name" value="TPR_TAF2_C"/>
</dbReference>
<evidence type="ECO:0000259" key="9">
    <source>
        <dbReference type="Pfam" id="PF25316"/>
    </source>
</evidence>
<dbReference type="SUPFAM" id="SSF55486">
    <property type="entry name" value="Metalloproteases ('zincins'), catalytic domain"/>
    <property type="match status" value="1"/>
</dbReference>
<dbReference type="GO" id="GO:0000976">
    <property type="term" value="F:transcription cis-regulatory region binding"/>
    <property type="evidence" value="ECO:0007669"/>
    <property type="project" value="TreeGrafter"/>
</dbReference>
<keyword evidence="5" id="KW-0804">Transcription</keyword>
<dbReference type="Pfam" id="PF25316">
    <property type="entry name" value="TAF2_3rd"/>
    <property type="match status" value="1"/>
</dbReference>
<dbReference type="InterPro" id="IPR057345">
    <property type="entry name" value="Ig-like_TAF2"/>
</dbReference>
<reference evidence="11 12" key="1">
    <citation type="journal article" date="2022" name="Nat. Plants">
        <title>Genomes of leafy and leafless Platanthera orchids illuminate the evolution of mycoheterotrophy.</title>
        <authorList>
            <person name="Li M.H."/>
            <person name="Liu K.W."/>
            <person name="Li Z."/>
            <person name="Lu H.C."/>
            <person name="Ye Q.L."/>
            <person name="Zhang D."/>
            <person name="Wang J.Y."/>
            <person name="Li Y.F."/>
            <person name="Zhong Z.M."/>
            <person name="Liu X."/>
            <person name="Yu X."/>
            <person name="Liu D.K."/>
            <person name="Tu X.D."/>
            <person name="Liu B."/>
            <person name="Hao Y."/>
            <person name="Liao X.Y."/>
            <person name="Jiang Y.T."/>
            <person name="Sun W.H."/>
            <person name="Chen J."/>
            <person name="Chen Y.Q."/>
            <person name="Ai Y."/>
            <person name="Zhai J.W."/>
            <person name="Wu S.S."/>
            <person name="Zhou Z."/>
            <person name="Hsiao Y.Y."/>
            <person name="Wu W.L."/>
            <person name="Chen Y.Y."/>
            <person name="Lin Y.F."/>
            <person name="Hsu J.L."/>
            <person name="Li C.Y."/>
            <person name="Wang Z.W."/>
            <person name="Zhao X."/>
            <person name="Zhong W.Y."/>
            <person name="Ma X.K."/>
            <person name="Ma L."/>
            <person name="Huang J."/>
            <person name="Chen G.Z."/>
            <person name="Huang M.Z."/>
            <person name="Huang L."/>
            <person name="Peng D.H."/>
            <person name="Luo Y.B."/>
            <person name="Zou S.Q."/>
            <person name="Chen S.P."/>
            <person name="Lan S."/>
            <person name="Tsai W.C."/>
            <person name="Van de Peer Y."/>
            <person name="Liu Z.J."/>
        </authorList>
    </citation>
    <scope>NUCLEOTIDE SEQUENCE [LARGE SCALE GENOMIC DNA]</scope>
    <source>
        <strain evidence="11">Lor287</strain>
    </source>
</reference>
<evidence type="ECO:0000259" key="10">
    <source>
        <dbReference type="Pfam" id="PF25577"/>
    </source>
</evidence>
<comment type="subcellular location">
    <subcellularLocation>
        <location evidence="1">Nucleus</location>
    </subcellularLocation>
</comment>
<dbReference type="Gene3D" id="1.10.390.10">
    <property type="entry name" value="Neutral Protease Domain 2"/>
    <property type="match status" value="1"/>
</dbReference>
<feature type="domain" description="Peptidase M1 membrane alanine aminopeptidase" evidence="8">
    <location>
        <begin position="304"/>
        <end position="490"/>
    </location>
</feature>
<dbReference type="InterPro" id="IPR027268">
    <property type="entry name" value="Peptidase_M4/M1_CTD_sf"/>
</dbReference>
<evidence type="ECO:0000313" key="11">
    <source>
        <dbReference type="EMBL" id="KAK8949694.1"/>
    </source>
</evidence>
<organism evidence="11 12">
    <name type="scientific">Platanthera zijinensis</name>
    <dbReference type="NCBI Taxonomy" id="2320716"/>
    <lineage>
        <taxon>Eukaryota</taxon>
        <taxon>Viridiplantae</taxon>
        <taxon>Streptophyta</taxon>
        <taxon>Embryophyta</taxon>
        <taxon>Tracheophyta</taxon>
        <taxon>Spermatophyta</taxon>
        <taxon>Magnoliopsida</taxon>
        <taxon>Liliopsida</taxon>
        <taxon>Asparagales</taxon>
        <taxon>Orchidaceae</taxon>
        <taxon>Orchidoideae</taxon>
        <taxon>Orchideae</taxon>
        <taxon>Orchidinae</taxon>
        <taxon>Platanthera</taxon>
    </lineage>
</organism>
<dbReference type="InterPro" id="IPR037813">
    <property type="entry name" value="TAF2"/>
</dbReference>
<dbReference type="InterPro" id="IPR014782">
    <property type="entry name" value="Peptidase_M1_dom"/>
</dbReference>
<dbReference type="GO" id="GO:0005669">
    <property type="term" value="C:transcription factor TFIID complex"/>
    <property type="evidence" value="ECO:0007669"/>
    <property type="project" value="InterPro"/>
</dbReference>
<evidence type="ECO:0000256" key="7">
    <source>
        <dbReference type="SAM" id="MobiDB-lite"/>
    </source>
</evidence>
<feature type="region of interest" description="Disordered" evidence="7">
    <location>
        <begin position="1336"/>
        <end position="1365"/>
    </location>
</feature>
<comment type="similarity">
    <text evidence="2">Belongs to the TAF2 family.</text>
</comment>
<evidence type="ECO:0000256" key="6">
    <source>
        <dbReference type="ARBA" id="ARBA00023242"/>
    </source>
</evidence>
<feature type="compositionally biased region" description="Basic and acidic residues" evidence="7">
    <location>
        <begin position="1343"/>
        <end position="1355"/>
    </location>
</feature>
<evidence type="ECO:0000256" key="4">
    <source>
        <dbReference type="ARBA" id="ARBA00023015"/>
    </source>
</evidence>
<comment type="caution">
    <text evidence="11">The sequence shown here is derived from an EMBL/GenBank/DDBJ whole genome shotgun (WGS) entry which is preliminary data.</text>
</comment>
<evidence type="ECO:0000313" key="12">
    <source>
        <dbReference type="Proteomes" id="UP001418222"/>
    </source>
</evidence>
<dbReference type="CDD" id="cd09839">
    <property type="entry name" value="M1_like_TAF2"/>
    <property type="match status" value="1"/>
</dbReference>
<dbReference type="Gene3D" id="2.60.40.1730">
    <property type="entry name" value="tricorn interacting facor f3 domain"/>
    <property type="match status" value="1"/>
</dbReference>
<dbReference type="GO" id="GO:0008237">
    <property type="term" value="F:metallopeptidase activity"/>
    <property type="evidence" value="ECO:0007669"/>
    <property type="project" value="InterPro"/>
</dbReference>
<keyword evidence="6" id="KW-0539">Nucleus</keyword>
<dbReference type="SUPFAM" id="SSF48371">
    <property type="entry name" value="ARM repeat"/>
    <property type="match status" value="1"/>
</dbReference>
<evidence type="ECO:0000256" key="3">
    <source>
        <dbReference type="ARBA" id="ARBA00017363"/>
    </source>
</evidence>
<protein>
    <recommendedName>
        <fullName evidence="3">Transcription initiation factor TFIID subunit 2</fullName>
    </recommendedName>
</protein>
<keyword evidence="12" id="KW-1185">Reference proteome</keyword>
<evidence type="ECO:0000256" key="2">
    <source>
        <dbReference type="ARBA" id="ARBA00010937"/>
    </source>
</evidence>
<gene>
    <name evidence="11" type="ORF">KSP39_PZI005223</name>
</gene>
<proteinExistence type="inferred from homology"/>
<dbReference type="GO" id="GO:0006367">
    <property type="term" value="P:transcription initiation at RNA polymerase II promoter"/>
    <property type="evidence" value="ECO:0007669"/>
    <property type="project" value="TreeGrafter"/>
</dbReference>
<dbReference type="InterPro" id="IPR016024">
    <property type="entry name" value="ARM-type_fold"/>
</dbReference>
<dbReference type="Pfam" id="PF25577">
    <property type="entry name" value="TPR_TAF2_C"/>
    <property type="match status" value="1"/>
</dbReference>
<evidence type="ECO:0000259" key="8">
    <source>
        <dbReference type="Pfam" id="PF01433"/>
    </source>
</evidence>